<dbReference type="EMBL" id="OCNH01000001">
    <property type="protein sequence ID" value="SOD78843.1"/>
    <property type="molecule type" value="Genomic_DNA"/>
</dbReference>
<gene>
    <name evidence="2" type="ORF">SAMN06269250_0669</name>
</gene>
<keyword evidence="3" id="KW-1185">Reference proteome</keyword>
<evidence type="ECO:0000313" key="2">
    <source>
        <dbReference type="EMBL" id="SOD78843.1"/>
    </source>
</evidence>
<accession>A0A286F6N0</accession>
<evidence type="ECO:0000256" key="1">
    <source>
        <dbReference type="SAM" id="Phobius"/>
    </source>
</evidence>
<reference evidence="3" key="1">
    <citation type="submission" date="2017-09" db="EMBL/GenBank/DDBJ databases">
        <authorList>
            <person name="Varghese N."/>
            <person name="Submissions S."/>
        </authorList>
    </citation>
    <scope>NUCLEOTIDE SEQUENCE [LARGE SCALE GENOMIC DNA]</scope>
    <source>
        <strain evidence="3">DSM 29961</strain>
    </source>
</reference>
<evidence type="ECO:0000313" key="3">
    <source>
        <dbReference type="Proteomes" id="UP000219452"/>
    </source>
</evidence>
<feature type="transmembrane region" description="Helical" evidence="1">
    <location>
        <begin position="7"/>
        <end position="25"/>
    </location>
</feature>
<organism evidence="2 3">
    <name type="scientific">Spirosoma fluviale</name>
    <dbReference type="NCBI Taxonomy" id="1597977"/>
    <lineage>
        <taxon>Bacteria</taxon>
        <taxon>Pseudomonadati</taxon>
        <taxon>Bacteroidota</taxon>
        <taxon>Cytophagia</taxon>
        <taxon>Cytophagales</taxon>
        <taxon>Cytophagaceae</taxon>
        <taxon>Spirosoma</taxon>
    </lineage>
</organism>
<protein>
    <submittedName>
        <fullName evidence="2">Uncharacterized protein</fullName>
    </submittedName>
</protein>
<sequence>MDYKAIFVPNTSFILIFSWLFLLYYNLTRYLMIYTLIKYGLISQLIELYRPIT</sequence>
<name>A0A286F6N0_9BACT</name>
<dbReference type="AlphaFoldDB" id="A0A286F6N0"/>
<keyword evidence="1" id="KW-0812">Transmembrane</keyword>
<dbReference type="Proteomes" id="UP000219452">
    <property type="component" value="Unassembled WGS sequence"/>
</dbReference>
<keyword evidence="1" id="KW-0472">Membrane</keyword>
<keyword evidence="1" id="KW-1133">Transmembrane helix</keyword>
<proteinExistence type="predicted"/>